<dbReference type="EMBL" id="CAJPDR010000504">
    <property type="protein sequence ID" value="CAF9938219.1"/>
    <property type="molecule type" value="Genomic_DNA"/>
</dbReference>
<accession>A0A8H3GB16</accession>
<reference evidence="1" key="1">
    <citation type="submission" date="2021-03" db="EMBL/GenBank/DDBJ databases">
        <authorList>
            <person name="Tagirdzhanova G."/>
        </authorList>
    </citation>
    <scope>NUCLEOTIDE SEQUENCE</scope>
</reference>
<protein>
    <submittedName>
        <fullName evidence="1">Uncharacterized protein</fullName>
    </submittedName>
</protein>
<evidence type="ECO:0000313" key="1">
    <source>
        <dbReference type="EMBL" id="CAF9938219.1"/>
    </source>
</evidence>
<dbReference type="OrthoDB" id="10684367at2759"/>
<comment type="caution">
    <text evidence="1">The sequence shown here is derived from an EMBL/GenBank/DDBJ whole genome shotgun (WGS) entry which is preliminary data.</text>
</comment>
<proteinExistence type="predicted"/>
<keyword evidence="2" id="KW-1185">Reference proteome</keyword>
<sequence>MNYQAVLQEIVAAGKTRILRDDRKAFETIAKPLRDLVTLQVDHKAAEQERLKLFEMEMQALCDREQGLVAQQESIDAAREDVELTRQAVERQYRELADWHGDVQKQVNQAQDKTGKQRERLTKHTEKFEAAEREIISIRDDLRKREKTMLQKEAVIDKRGLMLNREKSAAATRLSELEGASAMSEGVGDQHPCKSCHRLAAPVHRSSSGFLSFEATVDIFVALNHALRA</sequence>
<gene>
    <name evidence="1" type="ORF">ALECFALPRED_007575</name>
</gene>
<dbReference type="Proteomes" id="UP000664203">
    <property type="component" value="Unassembled WGS sequence"/>
</dbReference>
<dbReference type="AlphaFoldDB" id="A0A8H3GB16"/>
<evidence type="ECO:0000313" key="2">
    <source>
        <dbReference type="Proteomes" id="UP000664203"/>
    </source>
</evidence>
<name>A0A8H3GB16_9LECA</name>
<organism evidence="1 2">
    <name type="scientific">Alectoria fallacina</name>
    <dbReference type="NCBI Taxonomy" id="1903189"/>
    <lineage>
        <taxon>Eukaryota</taxon>
        <taxon>Fungi</taxon>
        <taxon>Dikarya</taxon>
        <taxon>Ascomycota</taxon>
        <taxon>Pezizomycotina</taxon>
        <taxon>Lecanoromycetes</taxon>
        <taxon>OSLEUM clade</taxon>
        <taxon>Lecanoromycetidae</taxon>
        <taxon>Lecanorales</taxon>
        <taxon>Lecanorineae</taxon>
        <taxon>Parmeliaceae</taxon>
        <taxon>Alectoria</taxon>
    </lineage>
</organism>